<protein>
    <submittedName>
        <fullName evidence="3">Selenocysteine lyase</fullName>
    </submittedName>
</protein>
<dbReference type="AlphaFoldDB" id="I3ZMF3"/>
<dbReference type="Proteomes" id="UP000006056">
    <property type="component" value="Chromosome"/>
</dbReference>
<sequence>MDSLRRFIVCVDPNAAWRNALKPNRRTFLKSAATCAPTVAMLRAPAQSAVKPQAIAPLPAKLAVERWPAEFDVAPGIINLENGYWGLMPVRTAALYAEKTAYVNRFNSIWGRGVLPGDNSAADFRAGRAAIASMVGVAYEECALTRSGTEGLQTLIVQYKNLKPGDTVICCDLDYDTTLSAMDYLGDHRGAKVVRFDMPEPASEANVLQAYEDALKANPGTKMMLVTQVSHRTGLVSPVKKIVAMARARGVDCIVDIAHGVGCLDFKISDLECDFAAWSVHKWTMAPLGTGAMYIRKSRIADIDIHYDNHEVPPDDITARVPPGVTNFAATLTLPACVEFYNATGGKVREDHLRMLRDRWVHAVKDLPNVDILVPDNPANYCAITSFRLKGMHTVADALKVQHRLFDKYKIHTVFRKGVAKGPVIRVTPSLYNTVADMDALAAALRAEHGILV</sequence>
<evidence type="ECO:0000259" key="2">
    <source>
        <dbReference type="Pfam" id="PF00266"/>
    </source>
</evidence>
<accession>I3ZMF3</accession>
<dbReference type="EMBL" id="CP003379">
    <property type="protein sequence ID" value="AFL90421.1"/>
    <property type="molecule type" value="Genomic_DNA"/>
</dbReference>
<organism evidence="3 4">
    <name type="scientific">Terriglobus roseus (strain DSM 18391 / NRRL B-41598 / KBS 63)</name>
    <dbReference type="NCBI Taxonomy" id="926566"/>
    <lineage>
        <taxon>Bacteria</taxon>
        <taxon>Pseudomonadati</taxon>
        <taxon>Acidobacteriota</taxon>
        <taxon>Terriglobia</taxon>
        <taxon>Terriglobales</taxon>
        <taxon>Acidobacteriaceae</taxon>
        <taxon>Terriglobus</taxon>
    </lineage>
</organism>
<keyword evidence="3" id="KW-0456">Lyase</keyword>
<dbReference type="InterPro" id="IPR000192">
    <property type="entry name" value="Aminotrans_V_dom"/>
</dbReference>
<dbReference type="KEGG" id="trs:Terro_4216"/>
<dbReference type="HOGENOM" id="CLU_003433_3_3_0"/>
<dbReference type="PANTHER" id="PTHR43092:SF6">
    <property type="entry name" value="BLR1280 PROTEIN"/>
    <property type="match status" value="1"/>
</dbReference>
<reference evidence="3 4" key="1">
    <citation type="submission" date="2012-06" db="EMBL/GenBank/DDBJ databases">
        <title>Complete genome of Terriglobus roseus DSM 18391.</title>
        <authorList>
            <consortium name="US DOE Joint Genome Institute (JGI-PGF)"/>
            <person name="Lucas S."/>
            <person name="Copeland A."/>
            <person name="Lapidus A."/>
            <person name="Glavina del Rio T."/>
            <person name="Dalin E."/>
            <person name="Tice H."/>
            <person name="Bruce D."/>
            <person name="Goodwin L."/>
            <person name="Pitluck S."/>
            <person name="Peters L."/>
            <person name="Mikhailova N."/>
            <person name="Munk A.C.C."/>
            <person name="Kyrpides N."/>
            <person name="Mavromatis K."/>
            <person name="Ivanova N."/>
            <person name="Brettin T."/>
            <person name="Detter J.C."/>
            <person name="Han C."/>
            <person name="Larimer F."/>
            <person name="Land M."/>
            <person name="Hauser L."/>
            <person name="Markowitz V."/>
            <person name="Cheng J.-F."/>
            <person name="Hugenholtz P."/>
            <person name="Woyke T."/>
            <person name="Wu D."/>
            <person name="Brambilla E."/>
            <person name="Klenk H.-P."/>
            <person name="Eisen J.A."/>
        </authorList>
    </citation>
    <scope>NUCLEOTIDE SEQUENCE [LARGE SCALE GENOMIC DNA]</scope>
    <source>
        <strain evidence="4">DSM 18391 / NRRL B-41598 / KBS 63</strain>
    </source>
</reference>
<keyword evidence="4" id="KW-1185">Reference proteome</keyword>
<evidence type="ECO:0000313" key="3">
    <source>
        <dbReference type="EMBL" id="AFL90421.1"/>
    </source>
</evidence>
<dbReference type="InterPro" id="IPR015422">
    <property type="entry name" value="PyrdxlP-dep_Trfase_small"/>
</dbReference>
<feature type="domain" description="Aminotransferase class V" evidence="2">
    <location>
        <begin position="119"/>
        <end position="402"/>
    </location>
</feature>
<dbReference type="Pfam" id="PF00266">
    <property type="entry name" value="Aminotran_5"/>
    <property type="match status" value="1"/>
</dbReference>
<dbReference type="SUPFAM" id="SSF53383">
    <property type="entry name" value="PLP-dependent transferases"/>
    <property type="match status" value="1"/>
</dbReference>
<dbReference type="Gene3D" id="3.40.640.10">
    <property type="entry name" value="Type I PLP-dependent aspartate aminotransferase-like (Major domain)"/>
    <property type="match status" value="1"/>
</dbReference>
<dbReference type="STRING" id="926566.Terro_4216"/>
<keyword evidence="1" id="KW-0663">Pyridoxal phosphate</keyword>
<dbReference type="InterPro" id="IPR015424">
    <property type="entry name" value="PyrdxlP-dep_Trfase"/>
</dbReference>
<proteinExistence type="predicted"/>
<dbReference type="PATRIC" id="fig|926566.3.peg.4168"/>
<dbReference type="Gene3D" id="3.90.1150.10">
    <property type="entry name" value="Aspartate Aminotransferase, domain 1"/>
    <property type="match status" value="1"/>
</dbReference>
<evidence type="ECO:0000313" key="4">
    <source>
        <dbReference type="Proteomes" id="UP000006056"/>
    </source>
</evidence>
<dbReference type="GO" id="GO:0016829">
    <property type="term" value="F:lyase activity"/>
    <property type="evidence" value="ECO:0007669"/>
    <property type="project" value="UniProtKB-KW"/>
</dbReference>
<dbReference type="eggNOG" id="COG0520">
    <property type="taxonomic scope" value="Bacteria"/>
</dbReference>
<evidence type="ECO:0000256" key="1">
    <source>
        <dbReference type="ARBA" id="ARBA00022898"/>
    </source>
</evidence>
<dbReference type="InterPro" id="IPR015421">
    <property type="entry name" value="PyrdxlP-dep_Trfase_major"/>
</dbReference>
<dbReference type="PANTHER" id="PTHR43092">
    <property type="entry name" value="L-CYSTEINE DESULFHYDRASE"/>
    <property type="match status" value="1"/>
</dbReference>
<name>I3ZMF3_TERRK</name>
<gene>
    <name evidence="3" type="ordered locus">Terro_4216</name>
</gene>